<dbReference type="Proteomes" id="UP001153069">
    <property type="component" value="Unassembled WGS sequence"/>
</dbReference>
<name>A0A9N8DMT2_9STRA</name>
<dbReference type="SMART" id="SM00320">
    <property type="entry name" value="WD40"/>
    <property type="match status" value="5"/>
</dbReference>
<sequence length="346" mass="37096">MATEPPPEAVSLPSPPTDGITALSYLPGQPTLLASTSFDGAVRIHDTNERKFVLSQTMESGPLLSLATPKGLNALVTGGLDGTVRMFDIAATQYQVIGRHTAEDPKLMGCSSLGALAASGGSNAPLIASAGWNSQFHLWDVRQSSSSAAATIQLPGKAFSMDVDPANQNRVVIATAGRRICVIDVRAGGDASLVLDRESSLKFQSRAVRFFPDGNGIALGSIEGRVAVEFLEELGLQAKMKKYAFKCHRQGDTVYPVNCIAFHPQYGTFATGGCDGYVSTWDGLHKKKLTTLPQFSTSIAALAFNHDGSELAIAPSYTYEDGEREHPRDEIFIRRMLDSECQPKTK</sequence>
<dbReference type="Gene3D" id="2.130.10.10">
    <property type="entry name" value="YVTN repeat-like/Quinoprotein amine dehydrogenase"/>
    <property type="match status" value="1"/>
</dbReference>
<keyword evidence="1 3" id="KW-0853">WD repeat</keyword>
<dbReference type="InterPro" id="IPR036322">
    <property type="entry name" value="WD40_repeat_dom_sf"/>
</dbReference>
<organism evidence="4 5">
    <name type="scientific">Seminavis robusta</name>
    <dbReference type="NCBI Taxonomy" id="568900"/>
    <lineage>
        <taxon>Eukaryota</taxon>
        <taxon>Sar</taxon>
        <taxon>Stramenopiles</taxon>
        <taxon>Ochrophyta</taxon>
        <taxon>Bacillariophyta</taxon>
        <taxon>Bacillariophyceae</taxon>
        <taxon>Bacillariophycidae</taxon>
        <taxon>Naviculales</taxon>
        <taxon>Naviculaceae</taxon>
        <taxon>Seminavis</taxon>
    </lineage>
</organism>
<dbReference type="PANTHER" id="PTHR10971">
    <property type="entry name" value="MRNA EXPORT FACTOR AND BUB3"/>
    <property type="match status" value="1"/>
</dbReference>
<dbReference type="SUPFAM" id="SSF50978">
    <property type="entry name" value="WD40 repeat-like"/>
    <property type="match status" value="1"/>
</dbReference>
<dbReference type="InterPro" id="IPR001680">
    <property type="entry name" value="WD40_rpt"/>
</dbReference>
<evidence type="ECO:0000313" key="4">
    <source>
        <dbReference type="EMBL" id="CAB9502639.1"/>
    </source>
</evidence>
<evidence type="ECO:0000313" key="5">
    <source>
        <dbReference type="Proteomes" id="UP001153069"/>
    </source>
</evidence>
<accession>A0A9N8DMT2</accession>
<gene>
    <name evidence="4" type="ORF">SEMRO_142_G066160.1</name>
</gene>
<evidence type="ECO:0000256" key="3">
    <source>
        <dbReference type="PROSITE-ProRule" id="PRU00221"/>
    </source>
</evidence>
<evidence type="ECO:0000256" key="1">
    <source>
        <dbReference type="ARBA" id="ARBA00022574"/>
    </source>
</evidence>
<keyword evidence="2" id="KW-0677">Repeat</keyword>
<dbReference type="OrthoDB" id="256303at2759"/>
<keyword evidence="5" id="KW-1185">Reference proteome</keyword>
<proteinExistence type="predicted"/>
<reference evidence="4" key="1">
    <citation type="submission" date="2020-06" db="EMBL/GenBank/DDBJ databases">
        <authorList>
            <consortium name="Plant Systems Biology data submission"/>
        </authorList>
    </citation>
    <scope>NUCLEOTIDE SEQUENCE</scope>
    <source>
        <strain evidence="4">D6</strain>
    </source>
</reference>
<protein>
    <submittedName>
        <fullName evidence="4">Mitotic checkpoint protein BUB3</fullName>
    </submittedName>
</protein>
<dbReference type="AlphaFoldDB" id="A0A9N8DMT2"/>
<dbReference type="EMBL" id="CAICTM010000141">
    <property type="protein sequence ID" value="CAB9502639.1"/>
    <property type="molecule type" value="Genomic_DNA"/>
</dbReference>
<dbReference type="InterPro" id="IPR015943">
    <property type="entry name" value="WD40/YVTN_repeat-like_dom_sf"/>
</dbReference>
<feature type="repeat" description="WD" evidence="3">
    <location>
        <begin position="257"/>
        <end position="282"/>
    </location>
</feature>
<evidence type="ECO:0000256" key="2">
    <source>
        <dbReference type="ARBA" id="ARBA00022737"/>
    </source>
</evidence>
<dbReference type="Pfam" id="PF00400">
    <property type="entry name" value="WD40"/>
    <property type="match status" value="2"/>
</dbReference>
<comment type="caution">
    <text evidence="4">The sequence shown here is derived from an EMBL/GenBank/DDBJ whole genome shotgun (WGS) entry which is preliminary data.</text>
</comment>
<dbReference type="PROSITE" id="PS50082">
    <property type="entry name" value="WD_REPEATS_2"/>
    <property type="match status" value="1"/>
</dbReference>